<keyword evidence="3" id="KW-1185">Reference proteome</keyword>
<reference evidence="2" key="1">
    <citation type="submission" date="2022-08" db="EMBL/GenBank/DDBJ databases">
        <authorList>
            <person name="Kallberg Y."/>
            <person name="Tangrot J."/>
            <person name="Rosling A."/>
        </authorList>
    </citation>
    <scope>NUCLEOTIDE SEQUENCE</scope>
    <source>
        <strain evidence="2">Wild A</strain>
    </source>
</reference>
<evidence type="ECO:0000256" key="1">
    <source>
        <dbReference type="SAM" id="Coils"/>
    </source>
</evidence>
<evidence type="ECO:0000313" key="2">
    <source>
        <dbReference type="EMBL" id="CAI2190241.1"/>
    </source>
</evidence>
<sequence>MKTTKTDHLVALLRNWFFKKKKLELRNLEQELKAYQHNLNNPKIELEEYEKQCLLNKIKISERKIGNCKDELAENEKEFENEKRELCLRLAYERKDLEPFLRESEH</sequence>
<name>A0A9W4T395_9GLOM</name>
<accession>A0A9W4T395</accession>
<evidence type="ECO:0000313" key="3">
    <source>
        <dbReference type="Proteomes" id="UP001153678"/>
    </source>
</evidence>
<protein>
    <submittedName>
        <fullName evidence="2">10841_t:CDS:1</fullName>
    </submittedName>
</protein>
<dbReference type="EMBL" id="CAMKVN010006408">
    <property type="protein sequence ID" value="CAI2190241.1"/>
    <property type="molecule type" value="Genomic_DNA"/>
</dbReference>
<dbReference type="AlphaFoldDB" id="A0A9W4T395"/>
<comment type="caution">
    <text evidence="2">The sequence shown here is derived from an EMBL/GenBank/DDBJ whole genome shotgun (WGS) entry which is preliminary data.</text>
</comment>
<dbReference type="Proteomes" id="UP001153678">
    <property type="component" value="Unassembled WGS sequence"/>
</dbReference>
<organism evidence="2 3">
    <name type="scientific">Funneliformis geosporum</name>
    <dbReference type="NCBI Taxonomy" id="1117311"/>
    <lineage>
        <taxon>Eukaryota</taxon>
        <taxon>Fungi</taxon>
        <taxon>Fungi incertae sedis</taxon>
        <taxon>Mucoromycota</taxon>
        <taxon>Glomeromycotina</taxon>
        <taxon>Glomeromycetes</taxon>
        <taxon>Glomerales</taxon>
        <taxon>Glomeraceae</taxon>
        <taxon>Funneliformis</taxon>
    </lineage>
</organism>
<feature type="coiled-coil region" evidence="1">
    <location>
        <begin position="18"/>
        <end position="89"/>
    </location>
</feature>
<proteinExistence type="predicted"/>
<dbReference type="OrthoDB" id="2431255at2759"/>
<keyword evidence="1" id="KW-0175">Coiled coil</keyword>
<gene>
    <name evidence="2" type="ORF">FWILDA_LOCUS14477</name>
</gene>